<evidence type="ECO:0000313" key="8">
    <source>
        <dbReference type="EMBL" id="SEA99347.1"/>
    </source>
</evidence>
<evidence type="ECO:0000313" key="9">
    <source>
        <dbReference type="Proteomes" id="UP000199656"/>
    </source>
</evidence>
<evidence type="ECO:0000256" key="5">
    <source>
        <dbReference type="ARBA" id="ARBA00023237"/>
    </source>
</evidence>
<dbReference type="OrthoDB" id="5694214at2"/>
<dbReference type="InterPro" id="IPR011990">
    <property type="entry name" value="TPR-like_helical_dom_sf"/>
</dbReference>
<evidence type="ECO:0000256" key="1">
    <source>
        <dbReference type="ARBA" id="ARBA00004442"/>
    </source>
</evidence>
<reference evidence="9" key="1">
    <citation type="submission" date="2016-10" db="EMBL/GenBank/DDBJ databases">
        <authorList>
            <person name="Varghese N."/>
            <person name="Submissions S."/>
        </authorList>
    </citation>
    <scope>NUCLEOTIDE SEQUENCE [LARGE SCALE GENOMIC DNA]</scope>
    <source>
        <strain evidence="9">DSM 23920</strain>
    </source>
</reference>
<evidence type="ECO:0000256" key="2">
    <source>
        <dbReference type="ARBA" id="ARBA00006275"/>
    </source>
</evidence>
<evidence type="ECO:0000256" key="3">
    <source>
        <dbReference type="ARBA" id="ARBA00022729"/>
    </source>
</evidence>
<dbReference type="Proteomes" id="UP000199656">
    <property type="component" value="Unassembled WGS sequence"/>
</dbReference>
<evidence type="ECO:0000256" key="4">
    <source>
        <dbReference type="ARBA" id="ARBA00023136"/>
    </source>
</evidence>
<feature type="domain" description="RagB/SusD" evidence="7">
    <location>
        <begin position="116"/>
        <end position="365"/>
    </location>
</feature>
<dbReference type="Pfam" id="PF07980">
    <property type="entry name" value="SusD_RagB"/>
    <property type="match status" value="1"/>
</dbReference>
<evidence type="ECO:0000256" key="6">
    <source>
        <dbReference type="SAM" id="MobiDB-lite"/>
    </source>
</evidence>
<protein>
    <submittedName>
        <fullName evidence="8">Starch-binding associating with outer membrane</fullName>
    </submittedName>
</protein>
<sequence length="374" mass="42498">MQLVTLWGRVPLRNSYTEAVNNLYPKRNSTEELWKAVEDDLTAAIADLPLPKDQPAANLGRATKGAAIALLGRAYLYQKKYQQANTTLLPLTQAPYTYILSPKYDDLFTESNQSNPEIIFQVMHAKWTDWGIGNQYYVFGGQETWGNKATHSDRAQEYGFNDWRNVYVSDALVASFKYKDETNKDYLDPRAKSTFYGDAASGGKTDYCNRCPGGTIPFPFTSSEGGYRWRKYQYYEDVKSYGGPASGINSLVIRYADVLLMIAETYIQAGNPDAAKPFINDVRRRSGAFEFTTLGNKDNAMQILMRERRLELGGEQSRYFDLLRWGLLKQELNKELKAQYNAETFQDKNVLLPIPQQEKDTNPNVSGDVANSWN</sequence>
<dbReference type="EMBL" id="FNRL01000027">
    <property type="protein sequence ID" value="SEA99347.1"/>
    <property type="molecule type" value="Genomic_DNA"/>
</dbReference>
<dbReference type="AlphaFoldDB" id="A0A1H4FQL1"/>
<feature type="region of interest" description="Disordered" evidence="6">
    <location>
        <begin position="353"/>
        <end position="374"/>
    </location>
</feature>
<keyword evidence="4" id="KW-0472">Membrane</keyword>
<organism evidence="8 9">
    <name type="scientific">Chitinophaga terrae</name>
    <name type="common">ex Kim and Jung 2007</name>
    <dbReference type="NCBI Taxonomy" id="408074"/>
    <lineage>
        <taxon>Bacteria</taxon>
        <taxon>Pseudomonadati</taxon>
        <taxon>Bacteroidota</taxon>
        <taxon>Chitinophagia</taxon>
        <taxon>Chitinophagales</taxon>
        <taxon>Chitinophagaceae</taxon>
        <taxon>Chitinophaga</taxon>
    </lineage>
</organism>
<name>A0A1H4FQL1_9BACT</name>
<dbReference type="InterPro" id="IPR012944">
    <property type="entry name" value="SusD_RagB_dom"/>
</dbReference>
<keyword evidence="3" id="KW-0732">Signal</keyword>
<dbReference type="STRING" id="408074.SAMN05660909_04593"/>
<dbReference type="RefSeq" id="WP_089764567.1">
    <property type="nucleotide sequence ID" value="NZ_BKAT01000047.1"/>
</dbReference>
<dbReference type="SUPFAM" id="SSF48452">
    <property type="entry name" value="TPR-like"/>
    <property type="match status" value="1"/>
</dbReference>
<gene>
    <name evidence="8" type="ORF">SAMN05660909_04593</name>
</gene>
<dbReference type="GO" id="GO:0009279">
    <property type="term" value="C:cell outer membrane"/>
    <property type="evidence" value="ECO:0007669"/>
    <property type="project" value="UniProtKB-SubCell"/>
</dbReference>
<feature type="compositionally biased region" description="Polar residues" evidence="6">
    <location>
        <begin position="362"/>
        <end position="374"/>
    </location>
</feature>
<keyword evidence="5" id="KW-0998">Cell outer membrane</keyword>
<comment type="similarity">
    <text evidence="2">Belongs to the SusD family.</text>
</comment>
<proteinExistence type="inferred from homology"/>
<dbReference type="Gene3D" id="1.25.40.390">
    <property type="match status" value="1"/>
</dbReference>
<keyword evidence="9" id="KW-1185">Reference proteome</keyword>
<evidence type="ECO:0000259" key="7">
    <source>
        <dbReference type="Pfam" id="PF07980"/>
    </source>
</evidence>
<accession>A0A1H4FQL1</accession>
<comment type="subcellular location">
    <subcellularLocation>
        <location evidence="1">Cell outer membrane</location>
    </subcellularLocation>
</comment>